<protein>
    <recommendedName>
        <fullName evidence="4">Flp pilus-assembly TadE/G-like family protein</fullName>
    </recommendedName>
</protein>
<name>A0A553K1H4_9ACTN</name>
<feature type="transmembrane region" description="Helical" evidence="1">
    <location>
        <begin position="12"/>
        <end position="36"/>
    </location>
</feature>
<keyword evidence="1" id="KW-0812">Transmembrane</keyword>
<keyword evidence="1" id="KW-0472">Membrane</keyword>
<dbReference type="NCBIfam" id="TIGR03816">
    <property type="entry name" value="tadE_like_DECH"/>
    <property type="match status" value="1"/>
</dbReference>
<evidence type="ECO:0000256" key="1">
    <source>
        <dbReference type="SAM" id="Phobius"/>
    </source>
</evidence>
<dbReference type="InterPro" id="IPR021202">
    <property type="entry name" value="Rv3654c-like"/>
</dbReference>
<reference evidence="2 3" key="1">
    <citation type="submission" date="2019-07" db="EMBL/GenBank/DDBJ databases">
        <authorList>
            <person name="Zhou L.-Y."/>
        </authorList>
    </citation>
    <scope>NUCLEOTIDE SEQUENCE [LARGE SCALE GENOMIC DNA]</scope>
    <source>
        <strain evidence="2 3">YIM 101269</strain>
    </source>
</reference>
<keyword evidence="1" id="KW-1133">Transmembrane helix</keyword>
<evidence type="ECO:0000313" key="3">
    <source>
        <dbReference type="Proteomes" id="UP000317638"/>
    </source>
</evidence>
<comment type="caution">
    <text evidence="2">The sequence shown here is derived from an EMBL/GenBank/DDBJ whole genome shotgun (WGS) entry which is preliminary data.</text>
</comment>
<dbReference type="Proteomes" id="UP000317638">
    <property type="component" value="Unassembled WGS sequence"/>
</dbReference>
<evidence type="ECO:0008006" key="4">
    <source>
        <dbReference type="Google" id="ProtNLM"/>
    </source>
</evidence>
<sequence length="119" mass="11846">MSGDDERGVGTVLTAGVAMVLVVAATAASILATWLAQVTATQDAADLAALAGASAMAEGFDGCAAADVAADANQATLMECDVRGDERAFVLEVSVRAVLQPRLPGLPEEVVRTATAGTG</sequence>
<dbReference type="EMBL" id="VKKG01000002">
    <property type="protein sequence ID" value="TRY18535.1"/>
    <property type="molecule type" value="Genomic_DNA"/>
</dbReference>
<accession>A0A553K1H4</accession>
<gene>
    <name evidence="2" type="ORF">FOJ82_05235</name>
</gene>
<evidence type="ECO:0000313" key="2">
    <source>
        <dbReference type="EMBL" id="TRY18535.1"/>
    </source>
</evidence>
<dbReference type="AlphaFoldDB" id="A0A553K1H4"/>
<keyword evidence="3" id="KW-1185">Reference proteome</keyword>
<dbReference type="RefSeq" id="WP_143937431.1">
    <property type="nucleotide sequence ID" value="NZ_VKKG01000002.1"/>
</dbReference>
<proteinExistence type="predicted"/>
<organism evidence="2 3">
    <name type="scientific">Tessaracoccus rhinocerotis</name>
    <dbReference type="NCBI Taxonomy" id="1689449"/>
    <lineage>
        <taxon>Bacteria</taxon>
        <taxon>Bacillati</taxon>
        <taxon>Actinomycetota</taxon>
        <taxon>Actinomycetes</taxon>
        <taxon>Propionibacteriales</taxon>
        <taxon>Propionibacteriaceae</taxon>
        <taxon>Tessaracoccus</taxon>
    </lineage>
</organism>